<feature type="binding site" evidence="2">
    <location>
        <position position="12"/>
    </location>
    <ligand>
        <name>Fe cation</name>
        <dbReference type="ChEBI" id="CHEBI:24875"/>
        <label>1</label>
    </ligand>
</feature>
<dbReference type="CDD" id="cd07382">
    <property type="entry name" value="MPP_DR1281"/>
    <property type="match status" value="1"/>
</dbReference>
<dbReference type="GO" id="GO:0046872">
    <property type="term" value="F:metal ion binding"/>
    <property type="evidence" value="ECO:0007669"/>
    <property type="project" value="UniProtKB-KW"/>
</dbReference>
<dbReference type="AlphaFoldDB" id="A0A345UKK8"/>
<feature type="binding site" evidence="2">
    <location>
        <position position="43"/>
    </location>
    <ligand>
        <name>Fe cation</name>
        <dbReference type="ChEBI" id="CHEBI:24875"/>
        <label>2</label>
    </ligand>
</feature>
<proteinExistence type="predicted"/>
<feature type="binding site" evidence="2">
    <location>
        <position position="43"/>
    </location>
    <ligand>
        <name>Fe cation</name>
        <dbReference type="ChEBI" id="CHEBI:24875"/>
        <label>1</label>
    </ligand>
</feature>
<dbReference type="SUPFAM" id="SSF56300">
    <property type="entry name" value="Metallo-dependent phosphatases"/>
    <property type="match status" value="1"/>
</dbReference>
<gene>
    <name evidence="3" type="ORF">CYPRO_1760</name>
</gene>
<dbReference type="PANTHER" id="PTHR36303">
    <property type="entry name" value="2',3'-CYCLIC-NUCLEOTIDE 2'-PHOSPHODIESTERASE"/>
    <property type="match status" value="1"/>
</dbReference>
<dbReference type="EMBL" id="CP027806">
    <property type="protein sequence ID" value="AXJ01010.1"/>
    <property type="molecule type" value="Genomic_DNA"/>
</dbReference>
<evidence type="ECO:0000256" key="2">
    <source>
        <dbReference type="PIRSR" id="PIRSR004789-51"/>
    </source>
</evidence>
<dbReference type="Proteomes" id="UP000254808">
    <property type="component" value="Chromosome"/>
</dbReference>
<keyword evidence="2" id="KW-0479">Metal-binding</keyword>
<evidence type="ECO:0000256" key="1">
    <source>
        <dbReference type="PIRSR" id="PIRSR004789-50"/>
    </source>
</evidence>
<dbReference type="InterPro" id="IPR005235">
    <property type="entry name" value="YmdB-like"/>
</dbReference>
<dbReference type="InterPro" id="IPR029052">
    <property type="entry name" value="Metallo-depent_PP-like"/>
</dbReference>
<dbReference type="GO" id="GO:0004113">
    <property type="term" value="F:2',3'-cyclic-nucleotide 3'-phosphodiesterase activity"/>
    <property type="evidence" value="ECO:0007669"/>
    <property type="project" value="TreeGrafter"/>
</dbReference>
<dbReference type="OrthoDB" id="9801109at2"/>
<feature type="binding site" evidence="2">
    <location>
        <position position="183"/>
    </location>
    <ligand>
        <name>Fe cation</name>
        <dbReference type="ChEBI" id="CHEBI:24875"/>
        <label>1</label>
    </ligand>
</feature>
<feature type="binding site" evidence="2">
    <location>
        <position position="44"/>
    </location>
    <ligand>
        <name>Fe cation</name>
        <dbReference type="ChEBI" id="CHEBI:24875"/>
        <label>1</label>
    </ligand>
</feature>
<dbReference type="NCBIfam" id="TIGR00282">
    <property type="entry name" value="TIGR00282 family metallophosphoesterase"/>
    <property type="match status" value="1"/>
</dbReference>
<dbReference type="PANTHER" id="PTHR36303:SF1">
    <property type="entry name" value="2',3'-CYCLIC-NUCLEOTIDE 2'-PHOSPHODIESTERASE"/>
    <property type="match status" value="1"/>
</dbReference>
<feature type="binding site" evidence="2">
    <location>
        <position position="181"/>
    </location>
    <ligand>
        <name>Fe cation</name>
        <dbReference type="ChEBI" id="CHEBI:24875"/>
        <label>2</label>
    </ligand>
</feature>
<evidence type="ECO:0008006" key="5">
    <source>
        <dbReference type="Google" id="ProtNLM"/>
    </source>
</evidence>
<dbReference type="Pfam" id="PF13277">
    <property type="entry name" value="YmdB"/>
    <property type="match status" value="1"/>
</dbReference>
<feature type="binding site" evidence="2">
    <location>
        <position position="71"/>
    </location>
    <ligand>
        <name>Fe cation</name>
        <dbReference type="ChEBI" id="CHEBI:24875"/>
        <label>2</label>
    </ligand>
</feature>
<feature type="binding site" evidence="2">
    <location>
        <position position="156"/>
    </location>
    <ligand>
        <name>Fe cation</name>
        <dbReference type="ChEBI" id="CHEBI:24875"/>
        <label>2</label>
    </ligand>
</feature>
<accession>A0A345UKK8</accession>
<dbReference type="RefSeq" id="WP_114985745.1">
    <property type="nucleotide sequence ID" value="NZ_CP027806.1"/>
</dbReference>
<reference evidence="3 4" key="1">
    <citation type="submission" date="2018-03" db="EMBL/GenBank/DDBJ databases">
        <title>Phenotypic and genomic properties of Cyclonatronum proteinivorum gen. nov., sp. nov., a haloalkaliphilic bacteroidete from soda lakes possessing Na+-translocating rhodopsin.</title>
        <authorList>
            <person name="Toshchakov S.V."/>
            <person name="Korzhenkov A."/>
            <person name="Samarov N.I."/>
            <person name="Kublanov I.V."/>
            <person name="Muntyan M.S."/>
            <person name="Sorokin D.Y."/>
        </authorList>
    </citation>
    <scope>NUCLEOTIDE SEQUENCE [LARGE SCALE GENOMIC DNA]</scope>
    <source>
        <strain evidence="3 4">Omega</strain>
    </source>
</reference>
<name>A0A345UKK8_9BACT</name>
<organism evidence="3 4">
    <name type="scientific">Cyclonatronum proteinivorum</name>
    <dbReference type="NCBI Taxonomy" id="1457365"/>
    <lineage>
        <taxon>Bacteria</taxon>
        <taxon>Pseudomonadati</taxon>
        <taxon>Balneolota</taxon>
        <taxon>Balneolia</taxon>
        <taxon>Balneolales</taxon>
        <taxon>Cyclonatronaceae</taxon>
        <taxon>Cyclonatronum</taxon>
    </lineage>
</organism>
<dbReference type="KEGG" id="cprv:CYPRO_1760"/>
<dbReference type="PIRSF" id="PIRSF004789">
    <property type="entry name" value="DR1281"/>
    <property type="match status" value="1"/>
</dbReference>
<dbReference type="Gene3D" id="3.60.21.10">
    <property type="match status" value="1"/>
</dbReference>
<sequence>MPNTISLLFVGDVVSDAGIALTDTFLQTIIKKYSADFVVINGENAHEGMGTNEQIVKNFYRLGAHVVTGGNHSFAKWKIYPYMKTDPNLLRPLNYPKGAHGYGYGIYDIPETGLKIGVINMQGRTFMQSIDCPFRTADWVIDKIKTETDLIFVDFHAEATAEKQAFAWYVDGRVSVVAGTHTHVPTNDARILPKGTGYITDVGMTGAFNSVIGMDKDTAIKRFLLQTPHKYSSANGDNRMCGIHTLINTENGKCEHIEPFAYPGFRSSNLS</sequence>
<evidence type="ECO:0000313" key="4">
    <source>
        <dbReference type="Proteomes" id="UP000254808"/>
    </source>
</evidence>
<keyword evidence="4" id="KW-1185">Reference proteome</keyword>
<evidence type="ECO:0000313" key="3">
    <source>
        <dbReference type="EMBL" id="AXJ01010.1"/>
    </source>
</evidence>
<protein>
    <recommendedName>
        <fullName evidence="5">Capsule synthesis protein CapA domain-containing protein</fullName>
    </recommendedName>
</protein>
<feature type="active site" description="Proton donor" evidence="1">
    <location>
        <position position="72"/>
    </location>
</feature>